<feature type="domain" description="Mur ligase central" evidence="13">
    <location>
        <begin position="96"/>
        <end position="275"/>
    </location>
</feature>
<keyword evidence="3 10" id="KW-0132">Cell division</keyword>
<evidence type="ECO:0000256" key="9">
    <source>
        <dbReference type="ARBA" id="ARBA00023316"/>
    </source>
</evidence>
<feature type="binding site" evidence="10">
    <location>
        <begin position="97"/>
        <end position="103"/>
    </location>
    <ligand>
        <name>ATP</name>
        <dbReference type="ChEBI" id="CHEBI:30616"/>
    </ligand>
</feature>
<evidence type="ECO:0000256" key="8">
    <source>
        <dbReference type="ARBA" id="ARBA00023306"/>
    </source>
</evidence>
<evidence type="ECO:0000256" key="2">
    <source>
        <dbReference type="ARBA" id="ARBA00022598"/>
    </source>
</evidence>
<keyword evidence="6 10" id="KW-0133">Cell shape</keyword>
<sequence length="426" mass="47754">MEIEALYQKYKACNKLSTDTRKLTEGSMYFALKGENFNGNKFVDEAFKKGAMYCIVDETSACINNNCLLVDDTLTSLQELAKHHRNQFNFPIIGLTGSNGKTTTKELIYSVLSTTYKVNATQGNLNNHIGVPLTLLDFADDLDFGIVEMGANHQKEIEFLSSISQPDYALITNFGKAHLEGFGGIEGVIKGKSELYDYVKANNKTAFINTEDNKQIEQISGYNKIVTFGSKPENDCIIDFVNADPFVKVSFKNTEIQSHLIGTYNFSNISVAIAIGNHFNVSTENIKKGIENYQPKNNRSEIIEKDSTKIILDAYNANPTSMLSVLKNLKQLSAKRKFLFLGDMFELGEEAHIEHQNIVDFAEENFEDNIYLIGENFFGCKTNTSTKKFKSFDDLQPILKTLELDNSTLLIKGSRGMALERLLDAL</sequence>
<comment type="similarity">
    <text evidence="10">Belongs to the MurCDEF family. MurF subfamily.</text>
</comment>
<evidence type="ECO:0000256" key="5">
    <source>
        <dbReference type="ARBA" id="ARBA00022840"/>
    </source>
</evidence>
<dbReference type="SUPFAM" id="SSF53244">
    <property type="entry name" value="MurD-like peptide ligases, peptide-binding domain"/>
    <property type="match status" value="1"/>
</dbReference>
<evidence type="ECO:0000256" key="11">
    <source>
        <dbReference type="RuleBase" id="RU004136"/>
    </source>
</evidence>
<comment type="pathway">
    <text evidence="10 11">Cell wall biogenesis; peptidoglycan biosynthesis.</text>
</comment>
<evidence type="ECO:0000313" key="15">
    <source>
        <dbReference type="Proteomes" id="UP001198402"/>
    </source>
</evidence>
<evidence type="ECO:0000256" key="1">
    <source>
        <dbReference type="ARBA" id="ARBA00022490"/>
    </source>
</evidence>
<name>A0ABS7Y3Y5_9FLAO</name>
<keyword evidence="7 10" id="KW-0573">Peptidoglycan synthesis</keyword>
<gene>
    <name evidence="10 14" type="primary">murF</name>
    <name evidence="14" type="ORF">LBV24_12080</name>
</gene>
<keyword evidence="4 10" id="KW-0547">Nucleotide-binding</keyword>
<dbReference type="NCBIfam" id="TIGR01143">
    <property type="entry name" value="murF"/>
    <property type="match status" value="1"/>
</dbReference>
<dbReference type="InterPro" id="IPR051046">
    <property type="entry name" value="MurCDEF_CellWall_CoF430Synth"/>
</dbReference>
<evidence type="ECO:0000313" key="14">
    <source>
        <dbReference type="EMBL" id="MCA0153959.1"/>
    </source>
</evidence>
<evidence type="ECO:0000259" key="12">
    <source>
        <dbReference type="Pfam" id="PF02875"/>
    </source>
</evidence>
<dbReference type="SUPFAM" id="SSF63418">
    <property type="entry name" value="MurE/MurF N-terminal domain"/>
    <property type="match status" value="1"/>
</dbReference>
<evidence type="ECO:0000256" key="7">
    <source>
        <dbReference type="ARBA" id="ARBA00022984"/>
    </source>
</evidence>
<reference evidence="15" key="1">
    <citation type="submission" date="2023-07" db="EMBL/GenBank/DDBJ databases">
        <authorList>
            <person name="Yue Y."/>
        </authorList>
    </citation>
    <scope>NUCLEOTIDE SEQUENCE [LARGE SCALE GENOMIC DNA]</scope>
    <source>
        <strain evidence="15">2Y89</strain>
    </source>
</reference>
<dbReference type="Pfam" id="PF08245">
    <property type="entry name" value="Mur_ligase_M"/>
    <property type="match status" value="1"/>
</dbReference>
<comment type="caution">
    <text evidence="14">The sequence shown here is derived from an EMBL/GenBank/DDBJ whole genome shotgun (WGS) entry which is preliminary data.</text>
</comment>
<dbReference type="SUPFAM" id="SSF53623">
    <property type="entry name" value="MurD-like peptide ligases, catalytic domain"/>
    <property type="match status" value="1"/>
</dbReference>
<dbReference type="GO" id="GO:0016874">
    <property type="term" value="F:ligase activity"/>
    <property type="evidence" value="ECO:0007669"/>
    <property type="project" value="UniProtKB-KW"/>
</dbReference>
<comment type="function">
    <text evidence="10 11">Involved in cell wall formation. Catalyzes the final step in the synthesis of UDP-N-acetylmuramoyl-pentapeptide, the precursor of murein.</text>
</comment>
<evidence type="ECO:0000256" key="10">
    <source>
        <dbReference type="HAMAP-Rule" id="MF_02019"/>
    </source>
</evidence>
<dbReference type="InterPro" id="IPR013221">
    <property type="entry name" value="Mur_ligase_cen"/>
</dbReference>
<dbReference type="Gene3D" id="3.40.1190.10">
    <property type="entry name" value="Mur-like, catalytic domain"/>
    <property type="match status" value="1"/>
</dbReference>
<keyword evidence="5 10" id="KW-0067">ATP-binding</keyword>
<dbReference type="RefSeq" id="WP_224478930.1">
    <property type="nucleotide sequence ID" value="NZ_JAIUJS010000007.1"/>
</dbReference>
<keyword evidence="8 10" id="KW-0131">Cell cycle</keyword>
<evidence type="ECO:0000259" key="13">
    <source>
        <dbReference type="Pfam" id="PF08245"/>
    </source>
</evidence>
<dbReference type="Proteomes" id="UP001198402">
    <property type="component" value="Unassembled WGS sequence"/>
</dbReference>
<keyword evidence="1 10" id="KW-0963">Cytoplasm</keyword>
<accession>A0ABS7Y3Y5</accession>
<proteinExistence type="inferred from homology"/>
<dbReference type="PANTHER" id="PTHR43024:SF1">
    <property type="entry name" value="UDP-N-ACETYLMURAMOYL-TRIPEPTIDE--D-ALANYL-D-ALANINE LIGASE"/>
    <property type="match status" value="1"/>
</dbReference>
<comment type="catalytic activity">
    <reaction evidence="10 11">
        <text>D-alanyl-D-alanine + UDP-N-acetyl-alpha-D-muramoyl-L-alanyl-gamma-D-glutamyl-meso-2,6-diaminopimelate + ATP = UDP-N-acetyl-alpha-D-muramoyl-L-alanyl-gamma-D-glutamyl-meso-2,6-diaminopimeloyl-D-alanyl-D-alanine + ADP + phosphate + H(+)</text>
        <dbReference type="Rhea" id="RHEA:28374"/>
        <dbReference type="ChEBI" id="CHEBI:15378"/>
        <dbReference type="ChEBI" id="CHEBI:30616"/>
        <dbReference type="ChEBI" id="CHEBI:43474"/>
        <dbReference type="ChEBI" id="CHEBI:57822"/>
        <dbReference type="ChEBI" id="CHEBI:61386"/>
        <dbReference type="ChEBI" id="CHEBI:83905"/>
        <dbReference type="ChEBI" id="CHEBI:456216"/>
        <dbReference type="EC" id="6.3.2.10"/>
    </reaction>
</comment>
<evidence type="ECO:0000256" key="3">
    <source>
        <dbReference type="ARBA" id="ARBA00022618"/>
    </source>
</evidence>
<dbReference type="Pfam" id="PF02875">
    <property type="entry name" value="Mur_ligase_C"/>
    <property type="match status" value="1"/>
</dbReference>
<comment type="subcellular location">
    <subcellularLocation>
        <location evidence="10 11">Cytoplasm</location>
    </subcellularLocation>
</comment>
<dbReference type="Gene3D" id="3.40.1390.10">
    <property type="entry name" value="MurE/MurF, N-terminal domain"/>
    <property type="match status" value="1"/>
</dbReference>
<dbReference type="InterPro" id="IPR004101">
    <property type="entry name" value="Mur_ligase_C"/>
</dbReference>
<dbReference type="InterPro" id="IPR035911">
    <property type="entry name" value="MurE/MurF_N"/>
</dbReference>
<keyword evidence="15" id="KW-1185">Reference proteome</keyword>
<dbReference type="EMBL" id="JAIUJS010000007">
    <property type="protein sequence ID" value="MCA0153959.1"/>
    <property type="molecule type" value="Genomic_DNA"/>
</dbReference>
<keyword evidence="2 10" id="KW-0436">Ligase</keyword>
<dbReference type="HAMAP" id="MF_02019">
    <property type="entry name" value="MurF"/>
    <property type="match status" value="1"/>
</dbReference>
<dbReference type="EC" id="6.3.2.10" evidence="10 11"/>
<dbReference type="Gene3D" id="3.90.190.20">
    <property type="entry name" value="Mur ligase, C-terminal domain"/>
    <property type="match status" value="1"/>
</dbReference>
<keyword evidence="9 10" id="KW-0961">Cell wall biogenesis/degradation</keyword>
<evidence type="ECO:0000256" key="6">
    <source>
        <dbReference type="ARBA" id="ARBA00022960"/>
    </source>
</evidence>
<dbReference type="InterPro" id="IPR005863">
    <property type="entry name" value="UDP-N-AcMur_synth"/>
</dbReference>
<feature type="domain" description="Mur ligase C-terminal" evidence="12">
    <location>
        <begin position="299"/>
        <end position="379"/>
    </location>
</feature>
<organism evidence="14 15">
    <name type="scientific">Winogradskyella vincentii</name>
    <dbReference type="NCBI Taxonomy" id="2877122"/>
    <lineage>
        <taxon>Bacteria</taxon>
        <taxon>Pseudomonadati</taxon>
        <taxon>Bacteroidota</taxon>
        <taxon>Flavobacteriia</taxon>
        <taxon>Flavobacteriales</taxon>
        <taxon>Flavobacteriaceae</taxon>
        <taxon>Winogradskyella</taxon>
    </lineage>
</organism>
<dbReference type="PANTHER" id="PTHR43024">
    <property type="entry name" value="UDP-N-ACETYLMURAMOYL-TRIPEPTIDE--D-ALANYL-D-ALANINE LIGASE"/>
    <property type="match status" value="1"/>
</dbReference>
<dbReference type="InterPro" id="IPR036565">
    <property type="entry name" value="Mur-like_cat_sf"/>
</dbReference>
<protein>
    <recommendedName>
        <fullName evidence="10 11">UDP-N-acetylmuramoyl-tripeptide--D-alanyl-D-alanine ligase</fullName>
        <ecNumber evidence="10 11">6.3.2.10</ecNumber>
    </recommendedName>
    <alternativeName>
        <fullName evidence="10">D-alanyl-D-alanine-adding enzyme</fullName>
    </alternativeName>
</protein>
<evidence type="ECO:0000256" key="4">
    <source>
        <dbReference type="ARBA" id="ARBA00022741"/>
    </source>
</evidence>
<dbReference type="InterPro" id="IPR036615">
    <property type="entry name" value="Mur_ligase_C_dom_sf"/>
</dbReference>